<dbReference type="EMBL" id="PFLW01000018">
    <property type="protein sequence ID" value="PIY89552.1"/>
    <property type="molecule type" value="Genomic_DNA"/>
</dbReference>
<evidence type="ECO:0000256" key="8">
    <source>
        <dbReference type="ARBA" id="ARBA00023125"/>
    </source>
</evidence>
<dbReference type="PANTHER" id="PTHR30478">
    <property type="entry name" value="DNA POLYMERASE III SUBUNIT BETA"/>
    <property type="match status" value="1"/>
</dbReference>
<dbReference type="InterPro" id="IPR001001">
    <property type="entry name" value="DNA_polIII_beta"/>
</dbReference>
<comment type="subcellular location">
    <subcellularLocation>
        <location evidence="1 9">Cytoplasm</location>
    </subcellularLocation>
</comment>
<dbReference type="AlphaFoldDB" id="A0A2M7R7K8"/>
<keyword evidence="6 9" id="KW-0235">DNA replication</keyword>
<dbReference type="Gene3D" id="3.70.10.10">
    <property type="match status" value="1"/>
</dbReference>
<dbReference type="GO" id="GO:0005737">
    <property type="term" value="C:cytoplasm"/>
    <property type="evidence" value="ECO:0007669"/>
    <property type="project" value="UniProtKB-SubCell"/>
</dbReference>
<dbReference type="PANTHER" id="PTHR30478:SF0">
    <property type="entry name" value="BETA SLIDING CLAMP"/>
    <property type="match status" value="1"/>
</dbReference>
<dbReference type="Gene3D" id="3.10.150.10">
    <property type="entry name" value="DNA Polymerase III, subunit A, domain 2"/>
    <property type="match status" value="1"/>
</dbReference>
<dbReference type="NCBIfam" id="TIGR00663">
    <property type="entry name" value="dnan"/>
    <property type="match status" value="1"/>
</dbReference>
<comment type="subunit">
    <text evidence="9">Forms a ring-shaped head-to-tail homodimer around DNA.</text>
</comment>
<dbReference type="GO" id="GO:0006271">
    <property type="term" value="P:DNA strand elongation involved in DNA replication"/>
    <property type="evidence" value="ECO:0007669"/>
    <property type="project" value="TreeGrafter"/>
</dbReference>
<dbReference type="SUPFAM" id="SSF55979">
    <property type="entry name" value="DNA clamp"/>
    <property type="match status" value="3"/>
</dbReference>
<dbReference type="Pfam" id="PF02767">
    <property type="entry name" value="DNA_pol3_beta_2"/>
    <property type="match status" value="1"/>
</dbReference>
<evidence type="ECO:0000256" key="1">
    <source>
        <dbReference type="ARBA" id="ARBA00004496"/>
    </source>
</evidence>
<dbReference type="InterPro" id="IPR022634">
    <property type="entry name" value="DNA_polIII_beta_N"/>
</dbReference>
<evidence type="ECO:0000256" key="4">
    <source>
        <dbReference type="ARBA" id="ARBA00022679"/>
    </source>
</evidence>
<dbReference type="GO" id="GO:0009360">
    <property type="term" value="C:DNA polymerase III complex"/>
    <property type="evidence" value="ECO:0007669"/>
    <property type="project" value="InterPro"/>
</dbReference>
<dbReference type="InterPro" id="IPR022635">
    <property type="entry name" value="DNA_polIII_beta_C"/>
</dbReference>
<gene>
    <name evidence="13" type="primary">dnaN</name>
    <name evidence="13" type="ORF">COY73_00560</name>
</gene>
<feature type="domain" description="DNA polymerase III beta sliding clamp N-terminal" evidence="10">
    <location>
        <begin position="1"/>
        <end position="118"/>
    </location>
</feature>
<accession>A0A2M7R7K8</accession>
<name>A0A2M7R7K8_9BACT</name>
<keyword evidence="8" id="KW-0238">DNA-binding</keyword>
<keyword evidence="3 9" id="KW-0963">Cytoplasm</keyword>
<organism evidence="13 14">
    <name type="scientific">Candidatus Nealsonbacteria bacterium CG_4_10_14_0_8_um_filter_37_14</name>
    <dbReference type="NCBI Taxonomy" id="1974684"/>
    <lineage>
        <taxon>Bacteria</taxon>
        <taxon>Candidatus Nealsoniibacteriota</taxon>
    </lineage>
</organism>
<evidence type="ECO:0000259" key="11">
    <source>
        <dbReference type="Pfam" id="PF02767"/>
    </source>
</evidence>
<keyword evidence="7 9" id="KW-0239">DNA-directed DNA polymerase</keyword>
<comment type="similarity">
    <text evidence="2 9">Belongs to the beta sliding clamp family.</text>
</comment>
<dbReference type="InterPro" id="IPR046938">
    <property type="entry name" value="DNA_clamp_sf"/>
</dbReference>
<evidence type="ECO:0000256" key="7">
    <source>
        <dbReference type="ARBA" id="ARBA00022932"/>
    </source>
</evidence>
<dbReference type="Pfam" id="PF00712">
    <property type="entry name" value="DNA_pol3_beta"/>
    <property type="match status" value="1"/>
</dbReference>
<evidence type="ECO:0000256" key="3">
    <source>
        <dbReference type="ARBA" id="ARBA00022490"/>
    </source>
</evidence>
<dbReference type="GO" id="GO:0003677">
    <property type="term" value="F:DNA binding"/>
    <property type="evidence" value="ECO:0007669"/>
    <property type="project" value="UniProtKB-UniRule"/>
</dbReference>
<comment type="function">
    <text evidence="9">Confers DNA tethering and processivity to DNA polymerases and other proteins. Acts as a clamp, forming a ring around DNA (a reaction catalyzed by the clamp-loading complex) which diffuses in an ATP-independent manner freely and bidirectionally along dsDNA. Initially characterized for its ability to contact the catalytic subunit of DNA polymerase III (Pol III), a complex, multichain enzyme responsible for most of the replicative synthesis in bacteria; Pol III exhibits 3'-5' exonuclease proofreading activity. The beta chain is required for initiation of replication as well as for processivity of DNA replication.</text>
</comment>
<dbReference type="PIRSF" id="PIRSF000804">
    <property type="entry name" value="DNA_pol_III_b"/>
    <property type="match status" value="1"/>
</dbReference>
<evidence type="ECO:0000256" key="6">
    <source>
        <dbReference type="ARBA" id="ARBA00022705"/>
    </source>
</evidence>
<dbReference type="CDD" id="cd00140">
    <property type="entry name" value="beta_clamp"/>
    <property type="match status" value="1"/>
</dbReference>
<dbReference type="GO" id="GO:0008408">
    <property type="term" value="F:3'-5' exonuclease activity"/>
    <property type="evidence" value="ECO:0007669"/>
    <property type="project" value="InterPro"/>
</dbReference>
<evidence type="ECO:0000259" key="12">
    <source>
        <dbReference type="Pfam" id="PF02768"/>
    </source>
</evidence>
<keyword evidence="4 9" id="KW-0808">Transferase</keyword>
<evidence type="ECO:0000313" key="13">
    <source>
        <dbReference type="EMBL" id="PIY89552.1"/>
    </source>
</evidence>
<dbReference type="SMART" id="SM00480">
    <property type="entry name" value="POL3Bc"/>
    <property type="match status" value="1"/>
</dbReference>
<dbReference type="InterPro" id="IPR022637">
    <property type="entry name" value="DNA_polIII_beta_cen"/>
</dbReference>
<proteinExistence type="inferred from homology"/>
<evidence type="ECO:0000256" key="5">
    <source>
        <dbReference type="ARBA" id="ARBA00022695"/>
    </source>
</evidence>
<evidence type="ECO:0000259" key="10">
    <source>
        <dbReference type="Pfam" id="PF00712"/>
    </source>
</evidence>
<protein>
    <recommendedName>
        <fullName evidence="9">Beta sliding clamp</fullName>
    </recommendedName>
</protein>
<dbReference type="Pfam" id="PF02768">
    <property type="entry name" value="DNA_pol3_beta_3"/>
    <property type="match status" value="1"/>
</dbReference>
<dbReference type="Proteomes" id="UP000230767">
    <property type="component" value="Unassembled WGS sequence"/>
</dbReference>
<dbReference type="GO" id="GO:0003887">
    <property type="term" value="F:DNA-directed DNA polymerase activity"/>
    <property type="evidence" value="ECO:0007669"/>
    <property type="project" value="UniProtKB-UniRule"/>
</dbReference>
<evidence type="ECO:0000256" key="9">
    <source>
        <dbReference type="PIRNR" id="PIRNR000804"/>
    </source>
</evidence>
<evidence type="ECO:0000313" key="14">
    <source>
        <dbReference type="Proteomes" id="UP000230767"/>
    </source>
</evidence>
<sequence length="380" mass="43584">MKVTIIKENLRKGLAVIERICGKNFTLPILNNVLIKTEKNLLSLSGTDLELGIKYFTLAKIEKEGQITVPAKLLFNLINFLSEEKIILETKNNILFVSGKNFNSQTKGLPFEDFPIIPQVKQEKDFIEVKNSPFFEGISKVINFCSISQTHPELAGIYFNFQKEKLELVSTDSFRLTKKDLYYQNKINKTYSFILPQKAVRELANILSEKNSKTKKEEQTKIYFEPNQIFFEFLSADFSFPQFYLTSRLIEGEYPNYQEIIPKTHKTQAILNKNEFLSQIKTASLFSGKINKIRIQIEPKQNLINLFSQNPETGEFNSSLPGEIKGEKTEVSFNFKFLIDGLLNLTGRSIFFGLNGEDGPALLKSSEDPDYIYILMPIKS</sequence>
<reference evidence="14" key="1">
    <citation type="submission" date="2017-09" db="EMBL/GenBank/DDBJ databases">
        <title>Depth-based differentiation of microbial function through sediment-hosted aquifers and enrichment of novel symbionts in the deep terrestrial subsurface.</title>
        <authorList>
            <person name="Probst A.J."/>
            <person name="Ladd B."/>
            <person name="Jarett J.K."/>
            <person name="Geller-Mcgrath D.E."/>
            <person name="Sieber C.M.K."/>
            <person name="Emerson J.B."/>
            <person name="Anantharaman K."/>
            <person name="Thomas B.C."/>
            <person name="Malmstrom R."/>
            <person name="Stieglmeier M."/>
            <person name="Klingl A."/>
            <person name="Woyke T."/>
            <person name="Ryan C.M."/>
            <person name="Banfield J.F."/>
        </authorList>
    </citation>
    <scope>NUCLEOTIDE SEQUENCE [LARGE SCALE GENOMIC DNA]</scope>
</reference>
<comment type="caution">
    <text evidence="13">The sequence shown here is derived from an EMBL/GenBank/DDBJ whole genome shotgun (WGS) entry which is preliminary data.</text>
</comment>
<feature type="domain" description="DNA polymerase III beta sliding clamp central" evidence="11">
    <location>
        <begin position="134"/>
        <end position="256"/>
    </location>
</feature>
<evidence type="ECO:0000256" key="2">
    <source>
        <dbReference type="ARBA" id="ARBA00010752"/>
    </source>
</evidence>
<feature type="domain" description="DNA polymerase III beta sliding clamp C-terminal" evidence="12">
    <location>
        <begin position="259"/>
        <end position="378"/>
    </location>
</feature>
<keyword evidence="5 9" id="KW-0548">Nucleotidyltransferase</keyword>